<evidence type="ECO:0000313" key="3">
    <source>
        <dbReference type="Proteomes" id="UP000030854"/>
    </source>
</evidence>
<dbReference type="PANTHER" id="PTHR22705">
    <property type="entry name" value="ZINC FINGER, ZZ DOMAIN CONTAINING 3"/>
    <property type="match status" value="1"/>
</dbReference>
<dbReference type="AlphaFoldDB" id="A0A0B1P460"/>
<dbReference type="PANTHER" id="PTHR22705:SF0">
    <property type="entry name" value="ZZ-TYPE ZINC FINGER-CONTAINING PROTEIN 3"/>
    <property type="match status" value="1"/>
</dbReference>
<dbReference type="Proteomes" id="UP000030854">
    <property type="component" value="Unassembled WGS sequence"/>
</dbReference>
<dbReference type="HOGENOM" id="CLU_040837_0_0_1"/>
<organism evidence="2 3">
    <name type="scientific">Uncinula necator</name>
    <name type="common">Grape powdery mildew</name>
    <dbReference type="NCBI Taxonomy" id="52586"/>
    <lineage>
        <taxon>Eukaryota</taxon>
        <taxon>Fungi</taxon>
        <taxon>Dikarya</taxon>
        <taxon>Ascomycota</taxon>
        <taxon>Pezizomycotina</taxon>
        <taxon>Leotiomycetes</taxon>
        <taxon>Erysiphales</taxon>
        <taxon>Erysiphaceae</taxon>
        <taxon>Erysiphe</taxon>
    </lineage>
</organism>
<sequence>MLLEANKITLPSLTLKITPKDEDTAQEIESSQTSPSGPPYSPITPTICDSHRESNFAPFQTKATQPASKPIDFLDNPDVLALKSTISILKMQKITAIKDIETLQRIKMRALQDPQGFARALFSGEIKTRSDPLFFPETASDYSGEEKAVESSNSNNYPLTQSVFGPWEKLPLQQNIVRSPPINFAKYAVVSESLDKPYNDPVGRPSEGVPQNFGARVEYVETGEVNCRLCDIGIAAPYNPFRDKISKVGPRKSG</sequence>
<dbReference type="InterPro" id="IPR037830">
    <property type="entry name" value="ZZZ3"/>
</dbReference>
<gene>
    <name evidence="2" type="ORF">EV44_g5441</name>
</gene>
<dbReference type="OMA" id="INWAKYQ"/>
<comment type="caution">
    <text evidence="2">The sequence shown here is derived from an EMBL/GenBank/DDBJ whole genome shotgun (WGS) entry which is preliminary data.</text>
</comment>
<dbReference type="EMBL" id="JNVN01001412">
    <property type="protein sequence ID" value="KHJ33472.1"/>
    <property type="molecule type" value="Genomic_DNA"/>
</dbReference>
<reference evidence="2 3" key="1">
    <citation type="journal article" date="2014" name="BMC Genomics">
        <title>Adaptive genomic structural variation in the grape powdery mildew pathogen, Erysiphe necator.</title>
        <authorList>
            <person name="Jones L."/>
            <person name="Riaz S."/>
            <person name="Morales-Cruz A."/>
            <person name="Amrine K.C."/>
            <person name="McGuire B."/>
            <person name="Gubler W.D."/>
            <person name="Walker M.A."/>
            <person name="Cantu D."/>
        </authorList>
    </citation>
    <scope>NUCLEOTIDE SEQUENCE [LARGE SCALE GENOMIC DNA]</scope>
    <source>
        <strain evidence="3">c</strain>
    </source>
</reference>
<accession>A0A0B1P460</accession>
<evidence type="ECO:0000256" key="1">
    <source>
        <dbReference type="SAM" id="MobiDB-lite"/>
    </source>
</evidence>
<proteinExistence type="predicted"/>
<name>A0A0B1P460_UNCNE</name>
<protein>
    <submittedName>
        <fullName evidence="2">Uncharacterized protein</fullName>
    </submittedName>
</protein>
<feature type="region of interest" description="Disordered" evidence="1">
    <location>
        <begin position="18"/>
        <end position="46"/>
    </location>
</feature>
<evidence type="ECO:0000313" key="2">
    <source>
        <dbReference type="EMBL" id="KHJ33472.1"/>
    </source>
</evidence>
<dbReference type="STRING" id="52586.A0A0B1P460"/>
<keyword evidence="3" id="KW-1185">Reference proteome</keyword>